<keyword evidence="4 7" id="KW-0812">Transmembrane</keyword>
<evidence type="ECO:0000256" key="5">
    <source>
        <dbReference type="ARBA" id="ARBA00022989"/>
    </source>
</evidence>
<keyword evidence="9" id="KW-1185">Reference proteome</keyword>
<dbReference type="InterPro" id="IPR036259">
    <property type="entry name" value="MFS_trans_sf"/>
</dbReference>
<feature type="transmembrane region" description="Helical" evidence="7">
    <location>
        <begin position="333"/>
        <end position="354"/>
    </location>
</feature>
<feature type="transmembrane region" description="Helical" evidence="7">
    <location>
        <begin position="203"/>
        <end position="228"/>
    </location>
</feature>
<dbReference type="RefSeq" id="WP_185004932.1">
    <property type="nucleotide sequence ID" value="NZ_BAAAUI010000025.1"/>
</dbReference>
<dbReference type="PANTHER" id="PTHR23517">
    <property type="entry name" value="RESISTANCE PROTEIN MDTM, PUTATIVE-RELATED-RELATED"/>
    <property type="match status" value="1"/>
</dbReference>
<feature type="transmembrane region" description="Helical" evidence="7">
    <location>
        <begin position="7"/>
        <end position="30"/>
    </location>
</feature>
<dbReference type="Proteomes" id="UP000533598">
    <property type="component" value="Unassembled WGS sequence"/>
</dbReference>
<dbReference type="InterPro" id="IPR011701">
    <property type="entry name" value="MFS"/>
</dbReference>
<name>A0A7W7FXP1_9PSEU</name>
<keyword evidence="2" id="KW-0813">Transport</keyword>
<dbReference type="AlphaFoldDB" id="A0A7W7FXP1"/>
<sequence>MGRNALLVALGVDSFGTGVFLPISVLYLTFVIGVDLPTAGIVGAAATAVGLFVPPLAGHLVDRWGPRAVLVTAQFVQAAGAVLYLVATSVPEAFLAAALLAAGQRGFYCSVFVLIADLSAEIAKDKPFALAGVTMSVCFGAGAGVAGLLIGQGDWAYRLVAAGNAISFLVCAAILLRFVRPVAHRPSEPGDGGFRSLLRDRPYLGLILVNFAFALAVDLFVLGIPVYLRLVLGAPAWTVGAVVVVSTVFRLFFQVPVVHWLREVPRTTALLGAGVLWIGWALATAAALLVPAPWQLPYLLVITLVCCLAALVHAPTSTALAEAAAPPGARGRYVAAFQYSFGASNVAAPAVIGLTAFGPAIPWLLLAGVLALATAALPWLGRSLPMAAVRR</sequence>
<keyword evidence="3" id="KW-1003">Cell membrane</keyword>
<proteinExistence type="predicted"/>
<organism evidence="8 9">
    <name type="scientific">Crossiella cryophila</name>
    <dbReference type="NCBI Taxonomy" id="43355"/>
    <lineage>
        <taxon>Bacteria</taxon>
        <taxon>Bacillati</taxon>
        <taxon>Actinomycetota</taxon>
        <taxon>Actinomycetes</taxon>
        <taxon>Pseudonocardiales</taxon>
        <taxon>Pseudonocardiaceae</taxon>
        <taxon>Crossiella</taxon>
    </lineage>
</organism>
<evidence type="ECO:0000256" key="6">
    <source>
        <dbReference type="ARBA" id="ARBA00023136"/>
    </source>
</evidence>
<evidence type="ECO:0000256" key="3">
    <source>
        <dbReference type="ARBA" id="ARBA00022475"/>
    </source>
</evidence>
<evidence type="ECO:0000313" key="9">
    <source>
        <dbReference type="Proteomes" id="UP000533598"/>
    </source>
</evidence>
<reference evidence="8 9" key="1">
    <citation type="submission" date="2020-08" db="EMBL/GenBank/DDBJ databases">
        <title>Sequencing the genomes of 1000 actinobacteria strains.</title>
        <authorList>
            <person name="Klenk H.-P."/>
        </authorList>
    </citation>
    <scope>NUCLEOTIDE SEQUENCE [LARGE SCALE GENOMIC DNA]</scope>
    <source>
        <strain evidence="8 9">DSM 44230</strain>
    </source>
</reference>
<keyword evidence="6 7" id="KW-0472">Membrane</keyword>
<dbReference type="EMBL" id="JACHMH010000001">
    <property type="protein sequence ID" value="MBB4679149.1"/>
    <property type="molecule type" value="Genomic_DNA"/>
</dbReference>
<feature type="transmembrane region" description="Helical" evidence="7">
    <location>
        <begin position="360"/>
        <end position="381"/>
    </location>
</feature>
<dbReference type="GO" id="GO:0022857">
    <property type="term" value="F:transmembrane transporter activity"/>
    <property type="evidence" value="ECO:0007669"/>
    <property type="project" value="InterPro"/>
</dbReference>
<evidence type="ECO:0000256" key="7">
    <source>
        <dbReference type="SAM" id="Phobius"/>
    </source>
</evidence>
<feature type="transmembrane region" description="Helical" evidence="7">
    <location>
        <begin position="93"/>
        <end position="116"/>
    </location>
</feature>
<dbReference type="GO" id="GO:0005886">
    <property type="term" value="C:plasma membrane"/>
    <property type="evidence" value="ECO:0007669"/>
    <property type="project" value="UniProtKB-SubCell"/>
</dbReference>
<gene>
    <name evidence="8" type="ORF">HNR67_005267</name>
</gene>
<dbReference type="PANTHER" id="PTHR23517:SF2">
    <property type="entry name" value="MULTIDRUG RESISTANCE PROTEIN MDTH"/>
    <property type="match status" value="1"/>
</dbReference>
<dbReference type="InterPro" id="IPR050171">
    <property type="entry name" value="MFS_Transporters"/>
</dbReference>
<dbReference type="Pfam" id="PF07690">
    <property type="entry name" value="MFS_1"/>
    <property type="match status" value="1"/>
</dbReference>
<dbReference type="SUPFAM" id="SSF103473">
    <property type="entry name" value="MFS general substrate transporter"/>
    <property type="match status" value="1"/>
</dbReference>
<evidence type="ECO:0000256" key="2">
    <source>
        <dbReference type="ARBA" id="ARBA00022448"/>
    </source>
</evidence>
<comment type="subcellular location">
    <subcellularLocation>
        <location evidence="1">Cell membrane</location>
        <topology evidence="1">Multi-pass membrane protein</topology>
    </subcellularLocation>
</comment>
<evidence type="ECO:0000256" key="1">
    <source>
        <dbReference type="ARBA" id="ARBA00004651"/>
    </source>
</evidence>
<evidence type="ECO:0000313" key="8">
    <source>
        <dbReference type="EMBL" id="MBB4679149.1"/>
    </source>
</evidence>
<accession>A0A7W7FXP1</accession>
<protein>
    <submittedName>
        <fullName evidence="8">MFS family permease</fullName>
    </submittedName>
</protein>
<comment type="caution">
    <text evidence="8">The sequence shown here is derived from an EMBL/GenBank/DDBJ whole genome shotgun (WGS) entry which is preliminary data.</text>
</comment>
<feature type="transmembrane region" description="Helical" evidence="7">
    <location>
        <begin position="128"/>
        <end position="150"/>
    </location>
</feature>
<evidence type="ECO:0000256" key="4">
    <source>
        <dbReference type="ARBA" id="ARBA00022692"/>
    </source>
</evidence>
<feature type="transmembrane region" description="Helical" evidence="7">
    <location>
        <begin position="36"/>
        <end position="56"/>
    </location>
</feature>
<feature type="transmembrane region" description="Helical" evidence="7">
    <location>
        <begin position="269"/>
        <end position="290"/>
    </location>
</feature>
<feature type="transmembrane region" description="Helical" evidence="7">
    <location>
        <begin position="156"/>
        <end position="179"/>
    </location>
</feature>
<feature type="transmembrane region" description="Helical" evidence="7">
    <location>
        <begin position="234"/>
        <end position="257"/>
    </location>
</feature>
<dbReference type="Gene3D" id="1.20.1250.20">
    <property type="entry name" value="MFS general substrate transporter like domains"/>
    <property type="match status" value="1"/>
</dbReference>
<feature type="transmembrane region" description="Helical" evidence="7">
    <location>
        <begin position="68"/>
        <end position="87"/>
    </location>
</feature>
<keyword evidence="5 7" id="KW-1133">Transmembrane helix</keyword>
<feature type="transmembrane region" description="Helical" evidence="7">
    <location>
        <begin position="296"/>
        <end position="321"/>
    </location>
</feature>